<dbReference type="InterPro" id="IPR036390">
    <property type="entry name" value="WH_DNA-bd_sf"/>
</dbReference>
<dbReference type="PANTHER" id="PTHR33164">
    <property type="entry name" value="TRANSCRIPTIONAL REGULATOR, MARR FAMILY"/>
    <property type="match status" value="1"/>
</dbReference>
<feature type="domain" description="HTH marR-type" evidence="1">
    <location>
        <begin position="6"/>
        <end position="138"/>
    </location>
</feature>
<protein>
    <submittedName>
        <fullName evidence="2">MarR family transcriptional regulator</fullName>
    </submittedName>
</protein>
<dbReference type="Pfam" id="PF01047">
    <property type="entry name" value="MarR"/>
    <property type="match status" value="1"/>
</dbReference>
<reference evidence="2" key="2">
    <citation type="submission" date="2020-09" db="EMBL/GenBank/DDBJ databases">
        <authorList>
            <person name="Sun Q."/>
            <person name="Ohkuma M."/>
        </authorList>
    </citation>
    <scope>NUCLEOTIDE SEQUENCE</scope>
    <source>
        <strain evidence="2">JCM 4477</strain>
    </source>
</reference>
<accession>A0A919E225</accession>
<gene>
    <name evidence="2" type="ORF">GCM10018772_40980</name>
</gene>
<dbReference type="SMART" id="SM00347">
    <property type="entry name" value="HTH_MARR"/>
    <property type="match status" value="1"/>
</dbReference>
<proteinExistence type="predicted"/>
<dbReference type="Gene3D" id="1.10.10.10">
    <property type="entry name" value="Winged helix-like DNA-binding domain superfamily/Winged helix DNA-binding domain"/>
    <property type="match status" value="1"/>
</dbReference>
<dbReference type="EMBL" id="BNBI01000009">
    <property type="protein sequence ID" value="GHF11724.1"/>
    <property type="molecule type" value="Genomic_DNA"/>
</dbReference>
<dbReference type="Proteomes" id="UP000630718">
    <property type="component" value="Unassembled WGS sequence"/>
</dbReference>
<dbReference type="AlphaFoldDB" id="A0A919E225"/>
<dbReference type="InterPro" id="IPR039422">
    <property type="entry name" value="MarR/SlyA-like"/>
</dbReference>
<evidence type="ECO:0000313" key="2">
    <source>
        <dbReference type="EMBL" id="GHF11724.1"/>
    </source>
</evidence>
<sequence>MERPAQTSLLYLIKRAELVVRARLEELLKPAGITALQYTALTVLERHDGISAAQLARDSFVTAQTMADMVRGLERRGLIRREPNPGNRRERLILLAEPGRRLLAEYAGPARALEERMTAGLGDKDVERFREALQHAWRVLS</sequence>
<organism evidence="2 3">
    <name type="scientific">Streptomyces fumanus</name>
    <dbReference type="NCBI Taxonomy" id="67302"/>
    <lineage>
        <taxon>Bacteria</taxon>
        <taxon>Bacillati</taxon>
        <taxon>Actinomycetota</taxon>
        <taxon>Actinomycetes</taxon>
        <taxon>Kitasatosporales</taxon>
        <taxon>Streptomycetaceae</taxon>
        <taxon>Streptomyces</taxon>
    </lineage>
</organism>
<dbReference type="SUPFAM" id="SSF46785">
    <property type="entry name" value="Winged helix' DNA-binding domain"/>
    <property type="match status" value="1"/>
</dbReference>
<comment type="caution">
    <text evidence="2">The sequence shown here is derived from an EMBL/GenBank/DDBJ whole genome shotgun (WGS) entry which is preliminary data.</text>
</comment>
<evidence type="ECO:0000313" key="3">
    <source>
        <dbReference type="Proteomes" id="UP000630718"/>
    </source>
</evidence>
<dbReference type="PROSITE" id="PS50995">
    <property type="entry name" value="HTH_MARR_2"/>
    <property type="match status" value="1"/>
</dbReference>
<reference evidence="2" key="1">
    <citation type="journal article" date="2014" name="Int. J. Syst. Evol. Microbiol.">
        <title>Complete genome sequence of Corynebacterium casei LMG S-19264T (=DSM 44701T), isolated from a smear-ripened cheese.</title>
        <authorList>
            <consortium name="US DOE Joint Genome Institute (JGI-PGF)"/>
            <person name="Walter F."/>
            <person name="Albersmeier A."/>
            <person name="Kalinowski J."/>
            <person name="Ruckert C."/>
        </authorList>
    </citation>
    <scope>NUCLEOTIDE SEQUENCE</scope>
    <source>
        <strain evidence="2">JCM 4477</strain>
    </source>
</reference>
<dbReference type="GO" id="GO:0006950">
    <property type="term" value="P:response to stress"/>
    <property type="evidence" value="ECO:0007669"/>
    <property type="project" value="TreeGrafter"/>
</dbReference>
<dbReference type="RefSeq" id="WP_190205812.1">
    <property type="nucleotide sequence ID" value="NZ_BNBI01000009.1"/>
</dbReference>
<dbReference type="InterPro" id="IPR036388">
    <property type="entry name" value="WH-like_DNA-bd_sf"/>
</dbReference>
<evidence type="ECO:0000259" key="1">
    <source>
        <dbReference type="PROSITE" id="PS50995"/>
    </source>
</evidence>
<name>A0A919E225_9ACTN</name>
<dbReference type="InterPro" id="IPR000835">
    <property type="entry name" value="HTH_MarR-typ"/>
</dbReference>
<dbReference type="PANTHER" id="PTHR33164:SF43">
    <property type="entry name" value="HTH-TYPE TRANSCRIPTIONAL REPRESSOR YETL"/>
    <property type="match status" value="1"/>
</dbReference>
<keyword evidence="3" id="KW-1185">Reference proteome</keyword>
<dbReference type="GO" id="GO:0003700">
    <property type="term" value="F:DNA-binding transcription factor activity"/>
    <property type="evidence" value="ECO:0007669"/>
    <property type="project" value="InterPro"/>
</dbReference>